<organism evidence="3">
    <name type="scientific">anaerobic digester metagenome</name>
    <dbReference type="NCBI Taxonomy" id="1263854"/>
    <lineage>
        <taxon>unclassified sequences</taxon>
        <taxon>metagenomes</taxon>
        <taxon>ecological metagenomes</taxon>
    </lineage>
</organism>
<dbReference type="Pfam" id="PF02518">
    <property type="entry name" value="HATPase_c"/>
    <property type="match status" value="1"/>
</dbReference>
<gene>
    <name evidence="3" type="primary">phoR</name>
    <name evidence="3" type="ORF">SCFA_30019</name>
</gene>
<evidence type="ECO:0000313" key="3">
    <source>
        <dbReference type="EMBL" id="VFU14476.1"/>
    </source>
</evidence>
<dbReference type="PRINTS" id="PR00344">
    <property type="entry name" value="BCTRLSENSOR"/>
</dbReference>
<dbReference type="CDD" id="cd00082">
    <property type="entry name" value="HisKA"/>
    <property type="match status" value="1"/>
</dbReference>
<dbReference type="InterPro" id="IPR036097">
    <property type="entry name" value="HisK_dim/P_sf"/>
</dbReference>
<evidence type="ECO:0000256" key="1">
    <source>
        <dbReference type="ARBA" id="ARBA00022553"/>
    </source>
</evidence>
<dbReference type="SUPFAM" id="SSF55874">
    <property type="entry name" value="ATPase domain of HSP90 chaperone/DNA topoisomerase II/histidine kinase"/>
    <property type="match status" value="1"/>
</dbReference>
<dbReference type="Gene3D" id="3.30.565.10">
    <property type="entry name" value="Histidine kinase-like ATPase, C-terminal domain"/>
    <property type="match status" value="1"/>
</dbReference>
<proteinExistence type="predicted"/>
<protein>
    <submittedName>
        <fullName evidence="3">Alkaline phosphatase synthesis sensor protein PhoR</fullName>
        <ecNumber evidence="3">2.7.13.3</ecNumber>
    </submittedName>
</protein>
<evidence type="ECO:0000259" key="2">
    <source>
        <dbReference type="PROSITE" id="PS50109"/>
    </source>
</evidence>
<keyword evidence="3" id="KW-0808">Transferase</keyword>
<sequence>MEKSAKDMYREFVAHMVHDLKSPAIVISGYANRLRSGKIGNLTDDQRRALDVIIENSKRLEHDLHMILDYFQSDREATSQMYPERIDVCALLKDQVENYLVEAEEKGISLELRTPPGPIFLMAYESQLAKAVLNLIDNALNYTPSGGQVLVSAESTEDFVIISIKDTGRGFRQEDIEAIVRPFEEAMHLQDRELRGFGLGLSNVKRYVEMHHGQLRLESAEGVGSTFTLILPKNHGSE</sequence>
<dbReference type="SUPFAM" id="SSF47384">
    <property type="entry name" value="Homodimeric domain of signal transducing histidine kinase"/>
    <property type="match status" value="1"/>
</dbReference>
<dbReference type="EMBL" id="CAADRM010000092">
    <property type="protein sequence ID" value="VFU14476.1"/>
    <property type="molecule type" value="Genomic_DNA"/>
</dbReference>
<dbReference type="InterPro" id="IPR003594">
    <property type="entry name" value="HATPase_dom"/>
</dbReference>
<dbReference type="AlphaFoldDB" id="A0A485LZE3"/>
<dbReference type="PROSITE" id="PS50109">
    <property type="entry name" value="HIS_KIN"/>
    <property type="match status" value="1"/>
</dbReference>
<dbReference type="InterPro" id="IPR004358">
    <property type="entry name" value="Sig_transdc_His_kin-like_C"/>
</dbReference>
<dbReference type="SMART" id="SM00388">
    <property type="entry name" value="HisKA"/>
    <property type="match status" value="1"/>
</dbReference>
<dbReference type="InterPro" id="IPR005467">
    <property type="entry name" value="His_kinase_dom"/>
</dbReference>
<dbReference type="PANTHER" id="PTHR43547:SF2">
    <property type="entry name" value="HYBRID SIGNAL TRANSDUCTION HISTIDINE KINASE C"/>
    <property type="match status" value="1"/>
</dbReference>
<name>A0A485LZE3_9ZZZZ</name>
<dbReference type="EC" id="2.7.13.3" evidence="3"/>
<dbReference type="GO" id="GO:0000155">
    <property type="term" value="F:phosphorelay sensor kinase activity"/>
    <property type="evidence" value="ECO:0007669"/>
    <property type="project" value="InterPro"/>
</dbReference>
<dbReference type="CDD" id="cd00075">
    <property type="entry name" value="HATPase"/>
    <property type="match status" value="1"/>
</dbReference>
<feature type="domain" description="Histidine kinase" evidence="2">
    <location>
        <begin position="15"/>
        <end position="235"/>
    </location>
</feature>
<dbReference type="Pfam" id="PF00512">
    <property type="entry name" value="HisKA"/>
    <property type="match status" value="1"/>
</dbReference>
<reference evidence="3" key="1">
    <citation type="submission" date="2019-03" db="EMBL/GenBank/DDBJ databases">
        <authorList>
            <person name="Hao L."/>
        </authorList>
    </citation>
    <scope>NUCLEOTIDE SEQUENCE</scope>
</reference>
<dbReference type="InterPro" id="IPR003661">
    <property type="entry name" value="HisK_dim/P_dom"/>
</dbReference>
<dbReference type="SMART" id="SM00387">
    <property type="entry name" value="HATPase_c"/>
    <property type="match status" value="1"/>
</dbReference>
<dbReference type="InterPro" id="IPR036890">
    <property type="entry name" value="HATPase_C_sf"/>
</dbReference>
<keyword evidence="1" id="KW-0597">Phosphoprotein</keyword>
<dbReference type="PANTHER" id="PTHR43547">
    <property type="entry name" value="TWO-COMPONENT HISTIDINE KINASE"/>
    <property type="match status" value="1"/>
</dbReference>
<dbReference type="Gene3D" id="1.10.287.130">
    <property type="match status" value="1"/>
</dbReference>
<accession>A0A485LZE3</accession>